<dbReference type="CDD" id="cd15534">
    <property type="entry name" value="PHD2_PHF12_Rco1"/>
    <property type="match status" value="1"/>
</dbReference>
<feature type="domain" description="PHD-type" evidence="6">
    <location>
        <begin position="355"/>
        <end position="405"/>
    </location>
</feature>
<keyword evidence="3" id="KW-0862">Zinc</keyword>
<dbReference type="GO" id="GO:0032221">
    <property type="term" value="C:Rpd3S complex"/>
    <property type="evidence" value="ECO:0007669"/>
    <property type="project" value="TreeGrafter"/>
</dbReference>
<dbReference type="STRING" id="1296120.A0A1B9GKN0"/>
<feature type="compositionally biased region" description="Polar residues" evidence="5">
    <location>
        <begin position="151"/>
        <end position="161"/>
    </location>
</feature>
<organism evidence="7 8">
    <name type="scientific">Kwoniella heveanensis BCC8398</name>
    <dbReference type="NCBI Taxonomy" id="1296120"/>
    <lineage>
        <taxon>Eukaryota</taxon>
        <taxon>Fungi</taxon>
        <taxon>Dikarya</taxon>
        <taxon>Basidiomycota</taxon>
        <taxon>Agaricomycotina</taxon>
        <taxon>Tremellomycetes</taxon>
        <taxon>Tremellales</taxon>
        <taxon>Cryptococcaceae</taxon>
        <taxon>Kwoniella</taxon>
    </lineage>
</organism>
<evidence type="ECO:0000256" key="2">
    <source>
        <dbReference type="ARBA" id="ARBA00022771"/>
    </source>
</evidence>
<evidence type="ECO:0000313" key="7">
    <source>
        <dbReference type="EMBL" id="OCF31547.1"/>
    </source>
</evidence>
<keyword evidence="1" id="KW-0479">Metal-binding</keyword>
<dbReference type="InterPro" id="IPR011011">
    <property type="entry name" value="Znf_FYVE_PHD"/>
</dbReference>
<dbReference type="InterPro" id="IPR001965">
    <property type="entry name" value="Znf_PHD"/>
</dbReference>
<feature type="compositionally biased region" description="Low complexity" evidence="5">
    <location>
        <begin position="76"/>
        <end position="98"/>
    </location>
</feature>
<dbReference type="PROSITE" id="PS50016">
    <property type="entry name" value="ZF_PHD_2"/>
    <property type="match status" value="1"/>
</dbReference>
<feature type="region of interest" description="Disordered" evidence="5">
    <location>
        <begin position="1"/>
        <end position="258"/>
    </location>
</feature>
<dbReference type="InterPro" id="IPR013083">
    <property type="entry name" value="Znf_RING/FYVE/PHD"/>
</dbReference>
<dbReference type="CDD" id="cd15535">
    <property type="entry name" value="PHD1_Rco1"/>
    <property type="match status" value="1"/>
</dbReference>
<protein>
    <recommendedName>
        <fullName evidence="6">PHD-type domain-containing protein</fullName>
    </recommendedName>
</protein>
<keyword evidence="8" id="KW-1185">Reference proteome</keyword>
<keyword evidence="2 4" id="KW-0863">Zinc-finger</keyword>
<evidence type="ECO:0000256" key="4">
    <source>
        <dbReference type="PROSITE-ProRule" id="PRU00146"/>
    </source>
</evidence>
<dbReference type="OrthoDB" id="5876363at2759"/>
<evidence type="ECO:0000256" key="1">
    <source>
        <dbReference type="ARBA" id="ARBA00022723"/>
    </source>
</evidence>
<dbReference type="EMBL" id="KV700133">
    <property type="protein sequence ID" value="OCF31547.1"/>
    <property type="molecule type" value="Genomic_DNA"/>
</dbReference>
<reference evidence="7 8" key="1">
    <citation type="submission" date="2013-07" db="EMBL/GenBank/DDBJ databases">
        <title>The Genome Sequence of Cryptococcus heveanensis BCC8398.</title>
        <authorList>
            <consortium name="The Broad Institute Genome Sequencing Platform"/>
            <person name="Cuomo C."/>
            <person name="Litvintseva A."/>
            <person name="Chen Y."/>
            <person name="Heitman J."/>
            <person name="Sun S."/>
            <person name="Springer D."/>
            <person name="Dromer F."/>
            <person name="Young S.K."/>
            <person name="Zeng Q."/>
            <person name="Gargeya S."/>
            <person name="Fitzgerald M."/>
            <person name="Abouelleil A."/>
            <person name="Alvarado L."/>
            <person name="Berlin A.M."/>
            <person name="Chapman S.B."/>
            <person name="Dewar J."/>
            <person name="Goldberg J."/>
            <person name="Griggs A."/>
            <person name="Gujja S."/>
            <person name="Hansen M."/>
            <person name="Howarth C."/>
            <person name="Imamovic A."/>
            <person name="Larimer J."/>
            <person name="McCowan C."/>
            <person name="Murphy C."/>
            <person name="Pearson M."/>
            <person name="Priest M."/>
            <person name="Roberts A."/>
            <person name="Saif S."/>
            <person name="Shea T."/>
            <person name="Sykes S."/>
            <person name="Wortman J."/>
            <person name="Nusbaum C."/>
            <person name="Birren B."/>
        </authorList>
    </citation>
    <scope>NUCLEOTIDE SEQUENCE [LARGE SCALE GENOMIC DNA]</scope>
    <source>
        <strain evidence="7 8">BCC8398</strain>
    </source>
</reference>
<name>A0A1B9GKN0_9TREE</name>
<sequence>MQPSSSSSSLPNYHHHHTTTFDNQQLKKPRDGYWKMKEAEAQAHAQANVHVPPQVQDGRAVVDGIHENGNGGQPTGTGLQTPLPTVAGLPASSSASSSQPPNDSIVIAVGTDSSSAPATSSTSKPRRKKASPPPLMTTQGISLVFRMPPGANTTNNPSNRVSAADSNAIASSSTKRIQDESRASTPDSSINFASGTEGANGGKKRKVENPLNHSRPTRARRSSPRGSRTSLNGSPAPGPSGALSIFAPPPPSHHLPEALQSAFGFPSVLAVDPDSAPAVDADAIRREAAAGFESRLRSRGQRRDGGERTGVSASGKDVRVGGTARTAAQSQAQPSATASSKKKGKGKADVEIPNQDFCSACRGIGRFLCCDGCPRSFHFMCLEPPLRIDELPDEETWYCKKCRAEREKELKPIPSVFKKLSKKVEEENPVQFRLPTDIRQYFTGVSTAARGEYVDAEEARTKYDRKGFQEERDPLRTRDGKSRPILCYVCGGSSLPLHTLTSDPESTWRQIVSCDYCNLSWHLDCLDPPLAVMPNSGRKWMCPNHAEQALPRRRTVRNNMEMVDIETQHQPNNGNIIIVPEPEPPKGPPLPYEDLVINRKKFRVPEKIIRLDFWEKVTQKGGSIRSSVVPDGAINNVVPSEPSTEEIEAANLVLSLLQPQSARTDTNVEAANDARPGTEQPRSSAPAESIRPKRTLRQGPSPYSLSRFSTRLGQLEPAFNAELAY</sequence>
<feature type="region of interest" description="Disordered" evidence="5">
    <location>
        <begin position="665"/>
        <end position="709"/>
    </location>
</feature>
<proteinExistence type="predicted"/>
<dbReference type="PROSITE" id="PS01359">
    <property type="entry name" value="ZF_PHD_1"/>
    <property type="match status" value="1"/>
</dbReference>
<feature type="compositionally biased region" description="Low complexity" evidence="5">
    <location>
        <begin position="113"/>
        <end position="123"/>
    </location>
</feature>
<dbReference type="GO" id="GO:0008270">
    <property type="term" value="F:zinc ion binding"/>
    <property type="evidence" value="ECO:0007669"/>
    <property type="project" value="UniProtKB-KW"/>
</dbReference>
<dbReference type="AlphaFoldDB" id="A0A1B9GKN0"/>
<evidence type="ECO:0000256" key="3">
    <source>
        <dbReference type="ARBA" id="ARBA00022833"/>
    </source>
</evidence>
<feature type="compositionally biased region" description="Basic and acidic residues" evidence="5">
    <location>
        <begin position="28"/>
        <end position="41"/>
    </location>
</feature>
<dbReference type="Pfam" id="PF00628">
    <property type="entry name" value="PHD"/>
    <property type="match status" value="2"/>
</dbReference>
<dbReference type="PANTHER" id="PTHR47636">
    <property type="entry name" value="TRANSCRIPTIONAL REGULATORY PROTEIN RCO1"/>
    <property type="match status" value="1"/>
</dbReference>
<accession>A0A1B9GKN0</accession>
<evidence type="ECO:0000313" key="8">
    <source>
        <dbReference type="Proteomes" id="UP000092666"/>
    </source>
</evidence>
<feature type="compositionally biased region" description="Low complexity" evidence="5">
    <location>
        <begin position="162"/>
        <end position="173"/>
    </location>
</feature>
<dbReference type="SMART" id="SM00249">
    <property type="entry name" value="PHD"/>
    <property type="match status" value="2"/>
</dbReference>
<feature type="compositionally biased region" description="Low complexity" evidence="5">
    <location>
        <begin position="323"/>
        <end position="339"/>
    </location>
</feature>
<dbReference type="SUPFAM" id="SSF57903">
    <property type="entry name" value="FYVE/PHD zinc finger"/>
    <property type="match status" value="2"/>
</dbReference>
<evidence type="ECO:0000256" key="5">
    <source>
        <dbReference type="SAM" id="MobiDB-lite"/>
    </source>
</evidence>
<dbReference type="PANTHER" id="PTHR47636:SF1">
    <property type="entry name" value="TRANSCRIPTIONAL REGULATORY PROTEIN RCO1"/>
    <property type="match status" value="1"/>
</dbReference>
<reference evidence="8" key="2">
    <citation type="submission" date="2013-12" db="EMBL/GenBank/DDBJ databases">
        <title>Evolution of pathogenesis and genome organization in the Tremellales.</title>
        <authorList>
            <person name="Cuomo C."/>
            <person name="Litvintseva A."/>
            <person name="Heitman J."/>
            <person name="Chen Y."/>
            <person name="Sun S."/>
            <person name="Springer D."/>
            <person name="Dromer F."/>
            <person name="Young S."/>
            <person name="Zeng Q."/>
            <person name="Chapman S."/>
            <person name="Gujja S."/>
            <person name="Saif S."/>
            <person name="Birren B."/>
        </authorList>
    </citation>
    <scope>NUCLEOTIDE SEQUENCE [LARGE SCALE GENOMIC DNA]</scope>
    <source>
        <strain evidence="8">BCC8398</strain>
    </source>
</reference>
<dbReference type="GO" id="GO:0006357">
    <property type="term" value="P:regulation of transcription by RNA polymerase II"/>
    <property type="evidence" value="ECO:0007669"/>
    <property type="project" value="TreeGrafter"/>
</dbReference>
<feature type="region of interest" description="Disordered" evidence="5">
    <location>
        <begin position="292"/>
        <end position="348"/>
    </location>
</feature>
<dbReference type="InterPro" id="IPR052819">
    <property type="entry name" value="Chromatin_regulatory_protein"/>
</dbReference>
<dbReference type="InterPro" id="IPR019787">
    <property type="entry name" value="Znf_PHD-finger"/>
</dbReference>
<dbReference type="Gene3D" id="3.30.40.10">
    <property type="entry name" value="Zinc/RING finger domain, C3HC4 (zinc finger)"/>
    <property type="match status" value="2"/>
</dbReference>
<feature type="compositionally biased region" description="Polar residues" evidence="5">
    <location>
        <begin position="183"/>
        <end position="194"/>
    </location>
</feature>
<evidence type="ECO:0000259" key="6">
    <source>
        <dbReference type="PROSITE" id="PS50016"/>
    </source>
</evidence>
<gene>
    <name evidence="7" type="ORF">I316_06746</name>
</gene>
<dbReference type="Proteomes" id="UP000092666">
    <property type="component" value="Unassembled WGS sequence"/>
</dbReference>
<dbReference type="InterPro" id="IPR019786">
    <property type="entry name" value="Zinc_finger_PHD-type_CS"/>
</dbReference>